<dbReference type="EMBL" id="MH203088">
    <property type="protein sequence ID" value="AWS27293.1"/>
    <property type="molecule type" value="Genomic_DNA"/>
</dbReference>
<comment type="subcellular location">
    <subcellularLocation>
        <location evidence="1">Cell membrane</location>
        <topology evidence="1">Multi-pass membrane protein</topology>
    </subcellularLocation>
</comment>
<dbReference type="Pfam" id="PF00892">
    <property type="entry name" value="EamA"/>
    <property type="match status" value="2"/>
</dbReference>
<dbReference type="AlphaFoldDB" id="A0A2U9KD09"/>
<organism evidence="10">
    <name type="scientific">Streptosporangium sp. KD35</name>
    <dbReference type="NCBI Taxonomy" id="2162663"/>
    <lineage>
        <taxon>Bacteria</taxon>
        <taxon>Bacillati</taxon>
        <taxon>Actinomycetota</taxon>
        <taxon>Actinomycetes</taxon>
        <taxon>Streptosporangiales</taxon>
        <taxon>Streptosporangiaceae</taxon>
        <taxon>Streptosporangium</taxon>
    </lineage>
</organism>
<evidence type="ECO:0000313" key="10">
    <source>
        <dbReference type="EMBL" id="AWS27293.1"/>
    </source>
</evidence>
<evidence type="ECO:0000256" key="1">
    <source>
        <dbReference type="ARBA" id="ARBA00004651"/>
    </source>
</evidence>
<dbReference type="SUPFAM" id="SSF103481">
    <property type="entry name" value="Multidrug resistance efflux transporter EmrE"/>
    <property type="match status" value="2"/>
</dbReference>
<evidence type="ECO:0000259" key="9">
    <source>
        <dbReference type="Pfam" id="PF00892"/>
    </source>
</evidence>
<feature type="transmembrane region" description="Helical" evidence="8">
    <location>
        <begin position="192"/>
        <end position="215"/>
    </location>
</feature>
<evidence type="ECO:0000256" key="4">
    <source>
        <dbReference type="ARBA" id="ARBA00022692"/>
    </source>
</evidence>
<dbReference type="GO" id="GO:0005886">
    <property type="term" value="C:plasma membrane"/>
    <property type="evidence" value="ECO:0007669"/>
    <property type="project" value="UniProtKB-SubCell"/>
</dbReference>
<evidence type="ECO:0000256" key="8">
    <source>
        <dbReference type="SAM" id="Phobius"/>
    </source>
</evidence>
<dbReference type="InterPro" id="IPR037185">
    <property type="entry name" value="EmrE-like"/>
</dbReference>
<dbReference type="InterPro" id="IPR000620">
    <property type="entry name" value="EamA_dom"/>
</dbReference>
<dbReference type="InterPro" id="IPR051258">
    <property type="entry name" value="Diverse_Substrate_Transporter"/>
</dbReference>
<evidence type="ECO:0000256" key="2">
    <source>
        <dbReference type="ARBA" id="ARBA00007362"/>
    </source>
</evidence>
<accession>A0A2U9KD09</accession>
<feature type="region of interest" description="Disordered" evidence="7">
    <location>
        <begin position="304"/>
        <end position="359"/>
    </location>
</feature>
<feature type="domain" description="EamA" evidence="9">
    <location>
        <begin position="5"/>
        <end position="155"/>
    </location>
</feature>
<reference evidence="10" key="1">
    <citation type="submission" date="2018-04" db="EMBL/GenBank/DDBJ databases">
        <title>Secondary Metabolite Response of Diverse Hypogean Actinomycetes to Chemical and Biological Stimuli.</title>
        <authorList>
            <person name="Covington B.C."/>
            <person name="Spraggins J.M."/>
            <person name="Ynigex-Gutierrez A.E."/>
            <person name="Bachmann B.O."/>
        </authorList>
    </citation>
    <scope>NUCLEOTIDE SEQUENCE</scope>
    <source>
        <strain evidence="10">Kd35</strain>
    </source>
</reference>
<evidence type="ECO:0000256" key="3">
    <source>
        <dbReference type="ARBA" id="ARBA00022475"/>
    </source>
</evidence>
<feature type="transmembrane region" description="Helical" evidence="8">
    <location>
        <begin position="259"/>
        <end position="278"/>
    </location>
</feature>
<keyword evidence="6 8" id="KW-0472">Membrane</keyword>
<feature type="transmembrane region" description="Helical" evidence="8">
    <location>
        <begin position="80"/>
        <end position="104"/>
    </location>
</feature>
<keyword evidence="3" id="KW-1003">Cell membrane</keyword>
<feature type="transmembrane region" description="Helical" evidence="8">
    <location>
        <begin position="227"/>
        <end position="247"/>
    </location>
</feature>
<feature type="domain" description="EamA" evidence="9">
    <location>
        <begin position="166"/>
        <end position="299"/>
    </location>
</feature>
<keyword evidence="4 8" id="KW-0812">Transmembrane</keyword>
<dbReference type="PANTHER" id="PTHR42920:SF5">
    <property type="entry name" value="EAMA DOMAIN-CONTAINING PROTEIN"/>
    <property type="match status" value="1"/>
</dbReference>
<evidence type="ECO:0000256" key="7">
    <source>
        <dbReference type="SAM" id="MobiDB-lite"/>
    </source>
</evidence>
<evidence type="ECO:0000256" key="5">
    <source>
        <dbReference type="ARBA" id="ARBA00022989"/>
    </source>
</evidence>
<feature type="transmembrane region" description="Helical" evidence="8">
    <location>
        <begin position="110"/>
        <end position="131"/>
    </location>
</feature>
<feature type="transmembrane region" description="Helical" evidence="8">
    <location>
        <begin position="167"/>
        <end position="185"/>
    </location>
</feature>
<feature type="transmembrane region" description="Helical" evidence="8">
    <location>
        <begin position="284"/>
        <end position="301"/>
    </location>
</feature>
<protein>
    <submittedName>
        <fullName evidence="10">FunU5</fullName>
    </submittedName>
</protein>
<proteinExistence type="inferred from homology"/>
<name>A0A2U9KD09_9ACTN</name>
<feature type="transmembrane region" description="Helical" evidence="8">
    <location>
        <begin position="37"/>
        <end position="59"/>
    </location>
</feature>
<dbReference type="PANTHER" id="PTHR42920">
    <property type="entry name" value="OS03G0707200 PROTEIN-RELATED"/>
    <property type="match status" value="1"/>
</dbReference>
<evidence type="ECO:0000256" key="6">
    <source>
        <dbReference type="ARBA" id="ARBA00023136"/>
    </source>
</evidence>
<feature type="transmembrane region" description="Helical" evidence="8">
    <location>
        <begin position="143"/>
        <end position="161"/>
    </location>
</feature>
<comment type="similarity">
    <text evidence="2">Belongs to the EamA transporter family.</text>
</comment>
<sequence>MLGCMGAALCLLSAAGFGAMAIFGKLAYDAGVSPGALLLVRFTLAAVLLGIILLVRPGLRRAASGSPRGEAAGRPAMTRGRVLAIAIGLGAIGYATQASLFFSALQLMDASLLALILYTYPVMVTVVAVLLGRDRLTPARGAALVAASGGTLLVLIGAGGVSFHPLGALLAFTSAITYTVYILVADTVVHRLAPVVLSALVMTGAAGTLGARALLTGGVDLGFGVSGWLWLACIAVVSTVVAMLTFFAGLRRTGPSNAAILSTFEPVVTAALAALILGESLTPVQLAGGALVLSSVAVLQLRRTGARRQDQSSRPASSQPGPGTHQTSDPARDGHAETADLASSGSVMSSGIRHGRAAE</sequence>
<keyword evidence="5 8" id="KW-1133">Transmembrane helix</keyword>
<feature type="compositionally biased region" description="Polar residues" evidence="7">
    <location>
        <begin position="312"/>
        <end position="329"/>
    </location>
</feature>
<dbReference type="Gene3D" id="1.10.3730.20">
    <property type="match status" value="1"/>
</dbReference>